<evidence type="ECO:0000313" key="2">
    <source>
        <dbReference type="Proteomes" id="UP000735302"/>
    </source>
</evidence>
<keyword evidence="2" id="KW-1185">Reference proteome</keyword>
<dbReference type="AlphaFoldDB" id="A0AAV3ZMP7"/>
<gene>
    <name evidence="1" type="ORF">PoB_002216400</name>
</gene>
<organism evidence="1 2">
    <name type="scientific">Plakobranchus ocellatus</name>
    <dbReference type="NCBI Taxonomy" id="259542"/>
    <lineage>
        <taxon>Eukaryota</taxon>
        <taxon>Metazoa</taxon>
        <taxon>Spiralia</taxon>
        <taxon>Lophotrochozoa</taxon>
        <taxon>Mollusca</taxon>
        <taxon>Gastropoda</taxon>
        <taxon>Heterobranchia</taxon>
        <taxon>Euthyneura</taxon>
        <taxon>Panpulmonata</taxon>
        <taxon>Sacoglossa</taxon>
        <taxon>Placobranchoidea</taxon>
        <taxon>Plakobranchidae</taxon>
        <taxon>Plakobranchus</taxon>
    </lineage>
</organism>
<sequence>MENFSGTLAELNETAPGPESPSPPPPRFSLLKSEDLTLSCYVSVCSNVISNVNIEAHNSVHVWLWFFALVLSSPTNGSSGQCLECELHMTCTGEGDGCSRPQTGQGAGKGARIRDGWVPADIRADSLSTISPTLYESRARKFRSYKKGHSELHARRENPRVQGVTELGWIWYLQVLR</sequence>
<reference evidence="1 2" key="1">
    <citation type="journal article" date="2021" name="Elife">
        <title>Chloroplast acquisition without the gene transfer in kleptoplastic sea slugs, Plakobranchus ocellatus.</title>
        <authorList>
            <person name="Maeda T."/>
            <person name="Takahashi S."/>
            <person name="Yoshida T."/>
            <person name="Shimamura S."/>
            <person name="Takaki Y."/>
            <person name="Nagai Y."/>
            <person name="Toyoda A."/>
            <person name="Suzuki Y."/>
            <person name="Arimoto A."/>
            <person name="Ishii H."/>
            <person name="Satoh N."/>
            <person name="Nishiyama T."/>
            <person name="Hasebe M."/>
            <person name="Maruyama T."/>
            <person name="Minagawa J."/>
            <person name="Obokata J."/>
            <person name="Shigenobu S."/>
        </authorList>
    </citation>
    <scope>NUCLEOTIDE SEQUENCE [LARGE SCALE GENOMIC DNA]</scope>
</reference>
<name>A0AAV3ZMP7_9GAST</name>
<dbReference type="Proteomes" id="UP000735302">
    <property type="component" value="Unassembled WGS sequence"/>
</dbReference>
<evidence type="ECO:0000313" key="1">
    <source>
        <dbReference type="EMBL" id="GFN95658.1"/>
    </source>
</evidence>
<accession>A0AAV3ZMP7</accession>
<dbReference type="EMBL" id="BLXT01002522">
    <property type="protein sequence ID" value="GFN95658.1"/>
    <property type="molecule type" value="Genomic_DNA"/>
</dbReference>
<comment type="caution">
    <text evidence="1">The sequence shown here is derived from an EMBL/GenBank/DDBJ whole genome shotgun (WGS) entry which is preliminary data.</text>
</comment>
<proteinExistence type="predicted"/>
<protein>
    <submittedName>
        <fullName evidence="1">Uncharacterized protein</fullName>
    </submittedName>
</protein>